<keyword evidence="1" id="KW-0472">Membrane</keyword>
<dbReference type="AlphaFoldDB" id="A0A0C4DS37"/>
<evidence type="ECO:0000313" key="3">
    <source>
        <dbReference type="EnsemblFungi" id="MAPG_02712T0"/>
    </source>
</evidence>
<reference evidence="4" key="1">
    <citation type="submission" date="2010-05" db="EMBL/GenBank/DDBJ databases">
        <title>The genome sequence of Magnaporthe poae strain ATCC 64411.</title>
        <authorList>
            <person name="Ma L.-J."/>
            <person name="Dead R."/>
            <person name="Young S."/>
            <person name="Zeng Q."/>
            <person name="Koehrsen M."/>
            <person name="Alvarado L."/>
            <person name="Berlin A."/>
            <person name="Chapman S.B."/>
            <person name="Chen Z."/>
            <person name="Freedman E."/>
            <person name="Gellesch M."/>
            <person name="Goldberg J."/>
            <person name="Griggs A."/>
            <person name="Gujja S."/>
            <person name="Heilman E.R."/>
            <person name="Heiman D."/>
            <person name="Hepburn T."/>
            <person name="Howarth C."/>
            <person name="Jen D."/>
            <person name="Larson L."/>
            <person name="Mehta T."/>
            <person name="Neiman D."/>
            <person name="Pearson M."/>
            <person name="Roberts A."/>
            <person name="Saif S."/>
            <person name="Shea T."/>
            <person name="Shenoy N."/>
            <person name="Sisk P."/>
            <person name="Stolte C."/>
            <person name="Sykes S."/>
            <person name="Walk T."/>
            <person name="White J."/>
            <person name="Yandava C."/>
            <person name="Haas B."/>
            <person name="Nusbaum C."/>
            <person name="Birren B."/>
        </authorList>
    </citation>
    <scope>NUCLEOTIDE SEQUENCE [LARGE SCALE GENOMIC DNA]</scope>
    <source>
        <strain evidence="4">ATCC 64411 / 73-15</strain>
    </source>
</reference>
<evidence type="ECO:0000313" key="2">
    <source>
        <dbReference type="EMBL" id="KLU83659.1"/>
    </source>
</evidence>
<reference evidence="2" key="3">
    <citation type="submission" date="2011-03" db="EMBL/GenBank/DDBJ databases">
        <title>Annotation of Magnaporthe poae ATCC 64411.</title>
        <authorList>
            <person name="Ma L.-J."/>
            <person name="Dead R."/>
            <person name="Young S.K."/>
            <person name="Zeng Q."/>
            <person name="Gargeya S."/>
            <person name="Fitzgerald M."/>
            <person name="Haas B."/>
            <person name="Abouelleil A."/>
            <person name="Alvarado L."/>
            <person name="Arachchi H.M."/>
            <person name="Berlin A."/>
            <person name="Brown A."/>
            <person name="Chapman S.B."/>
            <person name="Chen Z."/>
            <person name="Dunbar C."/>
            <person name="Freedman E."/>
            <person name="Gearin G."/>
            <person name="Gellesch M."/>
            <person name="Goldberg J."/>
            <person name="Griggs A."/>
            <person name="Gujja S."/>
            <person name="Heiman D."/>
            <person name="Howarth C."/>
            <person name="Larson L."/>
            <person name="Lui A."/>
            <person name="MacDonald P.J.P."/>
            <person name="Mehta T."/>
            <person name="Montmayeur A."/>
            <person name="Murphy C."/>
            <person name="Neiman D."/>
            <person name="Pearson M."/>
            <person name="Priest M."/>
            <person name="Roberts A."/>
            <person name="Saif S."/>
            <person name="Shea T."/>
            <person name="Shenoy N."/>
            <person name="Sisk P."/>
            <person name="Stolte C."/>
            <person name="Sykes S."/>
            <person name="Yandava C."/>
            <person name="Wortman J."/>
            <person name="Nusbaum C."/>
            <person name="Birren B."/>
        </authorList>
    </citation>
    <scope>NUCLEOTIDE SEQUENCE</scope>
    <source>
        <strain evidence="2">ATCC 64411</strain>
    </source>
</reference>
<accession>A0A0C4DS37</accession>
<organism evidence="3 4">
    <name type="scientific">Magnaporthiopsis poae (strain ATCC 64411 / 73-15)</name>
    <name type="common">Kentucky bluegrass fungus</name>
    <name type="synonym">Magnaporthe poae</name>
    <dbReference type="NCBI Taxonomy" id="644358"/>
    <lineage>
        <taxon>Eukaryota</taxon>
        <taxon>Fungi</taxon>
        <taxon>Dikarya</taxon>
        <taxon>Ascomycota</taxon>
        <taxon>Pezizomycotina</taxon>
        <taxon>Sordariomycetes</taxon>
        <taxon>Sordariomycetidae</taxon>
        <taxon>Magnaporthales</taxon>
        <taxon>Magnaporthaceae</taxon>
        <taxon>Magnaporthiopsis</taxon>
    </lineage>
</organism>
<dbReference type="EnsemblFungi" id="MAPG_02712T0">
    <property type="protein sequence ID" value="MAPG_02712T0"/>
    <property type="gene ID" value="MAPG_02712"/>
</dbReference>
<keyword evidence="1" id="KW-1133">Transmembrane helix</keyword>
<feature type="transmembrane region" description="Helical" evidence="1">
    <location>
        <begin position="27"/>
        <end position="45"/>
    </location>
</feature>
<dbReference type="EMBL" id="GL876967">
    <property type="protein sequence ID" value="KLU83659.1"/>
    <property type="molecule type" value="Genomic_DNA"/>
</dbReference>
<proteinExistence type="predicted"/>
<evidence type="ECO:0000256" key="1">
    <source>
        <dbReference type="SAM" id="Phobius"/>
    </source>
</evidence>
<protein>
    <submittedName>
        <fullName evidence="2 3">Uncharacterized protein</fullName>
    </submittedName>
</protein>
<reference evidence="3" key="4">
    <citation type="journal article" date="2015" name="G3 (Bethesda)">
        <title>Genome sequences of three phytopathogenic species of the Magnaporthaceae family of fungi.</title>
        <authorList>
            <person name="Okagaki L.H."/>
            <person name="Nunes C.C."/>
            <person name="Sailsbery J."/>
            <person name="Clay B."/>
            <person name="Brown D."/>
            <person name="John T."/>
            <person name="Oh Y."/>
            <person name="Young N."/>
            <person name="Fitzgerald M."/>
            <person name="Haas B.J."/>
            <person name="Zeng Q."/>
            <person name="Young S."/>
            <person name="Adiconis X."/>
            <person name="Fan L."/>
            <person name="Levin J.Z."/>
            <person name="Mitchell T.K."/>
            <person name="Okubara P.A."/>
            <person name="Farman M.L."/>
            <person name="Kohn L.M."/>
            <person name="Birren B."/>
            <person name="Ma L.-J."/>
            <person name="Dean R.A."/>
        </authorList>
    </citation>
    <scope>NUCLEOTIDE SEQUENCE</scope>
    <source>
        <strain evidence="3">ATCC 64411 / 73-15</strain>
    </source>
</reference>
<dbReference type="VEuPathDB" id="FungiDB:MAPG_02712"/>
<gene>
    <name evidence="2" type="ORF">MAPG_02712</name>
</gene>
<name>A0A0C4DS37_MAGP6</name>
<keyword evidence="1" id="KW-0812">Transmembrane</keyword>
<sequence>MSVFFLILTLFLFLVSRYFYRRLDYRAVGFFFFFHGFTAFITFHITHGETALAETGGRFRDSKRRFSDELVAPRGARNRRWLAHREIPFDYFFFVLLYKRQHTRGA</sequence>
<evidence type="ECO:0000313" key="4">
    <source>
        <dbReference type="Proteomes" id="UP000011715"/>
    </source>
</evidence>
<dbReference type="EMBL" id="ADBL01000662">
    <property type="status" value="NOT_ANNOTATED_CDS"/>
    <property type="molecule type" value="Genomic_DNA"/>
</dbReference>
<reference evidence="2" key="2">
    <citation type="submission" date="2010-05" db="EMBL/GenBank/DDBJ databases">
        <title>The Genome Sequence of Magnaporthe poae strain ATCC 64411.</title>
        <authorList>
            <consortium name="The Broad Institute Genome Sequencing Platform"/>
            <consortium name="Broad Institute Genome Sequencing Center for Infectious Disease"/>
            <person name="Ma L.-J."/>
            <person name="Dead R."/>
            <person name="Young S."/>
            <person name="Zeng Q."/>
            <person name="Koehrsen M."/>
            <person name="Alvarado L."/>
            <person name="Berlin A."/>
            <person name="Chapman S.B."/>
            <person name="Chen Z."/>
            <person name="Freedman E."/>
            <person name="Gellesch M."/>
            <person name="Goldberg J."/>
            <person name="Griggs A."/>
            <person name="Gujja S."/>
            <person name="Heilman E.R."/>
            <person name="Heiman D."/>
            <person name="Hepburn T."/>
            <person name="Howarth C."/>
            <person name="Jen D."/>
            <person name="Larson L."/>
            <person name="Mehta T."/>
            <person name="Neiman D."/>
            <person name="Pearson M."/>
            <person name="Roberts A."/>
            <person name="Saif S."/>
            <person name="Shea T."/>
            <person name="Shenoy N."/>
            <person name="Sisk P."/>
            <person name="Stolte C."/>
            <person name="Sykes S."/>
            <person name="Walk T."/>
            <person name="White J."/>
            <person name="Yandava C."/>
            <person name="Haas B."/>
            <person name="Nusbaum C."/>
            <person name="Birren B."/>
        </authorList>
    </citation>
    <scope>NUCLEOTIDE SEQUENCE</scope>
    <source>
        <strain evidence="2">ATCC 64411</strain>
    </source>
</reference>
<keyword evidence="4" id="KW-1185">Reference proteome</keyword>
<reference evidence="3" key="5">
    <citation type="submission" date="2015-06" db="UniProtKB">
        <authorList>
            <consortium name="EnsemblFungi"/>
        </authorList>
    </citation>
    <scope>IDENTIFICATION</scope>
    <source>
        <strain evidence="3">ATCC 64411</strain>
    </source>
</reference>
<dbReference type="Proteomes" id="UP000011715">
    <property type="component" value="Unassembled WGS sequence"/>
</dbReference>